<dbReference type="PANTHER" id="PTHR34351">
    <property type="entry name" value="SLR1927 PROTEIN-RELATED"/>
    <property type="match status" value="1"/>
</dbReference>
<feature type="transmembrane region" description="Helical" evidence="1">
    <location>
        <begin position="59"/>
        <end position="80"/>
    </location>
</feature>
<dbReference type="PANTHER" id="PTHR34351:SF1">
    <property type="entry name" value="SLR1927 PROTEIN"/>
    <property type="match status" value="1"/>
</dbReference>
<evidence type="ECO:0000313" key="2">
    <source>
        <dbReference type="EMBL" id="RVT51083.1"/>
    </source>
</evidence>
<dbReference type="AlphaFoldDB" id="A0A437JV97"/>
<proteinExistence type="predicted"/>
<dbReference type="Proteomes" id="UP000288178">
    <property type="component" value="Unassembled WGS sequence"/>
</dbReference>
<sequence length="316" mass="34710">MGLMSRLDDWFVARMPVADTWTLGQRNIYIVPTRGGWSFAALLVLMLLTAINYQLNLGYVLAFLLAGAAAVSMHVTHGTLRGLTLRIRPGPPGWAGEPALLDVVIDSPDRSRHALAVRWRERGRVGQTWTAVDVPAGGQASATLSFVPDRRGWHAVPPIVVETGFPFGFFRAWTVWRPATRVLAWPRPEHPAPGLPMAQAVPGEQTTLQRAAGGELDGVRPWRRGDSLRQVVWKKVARSGELVSRETAASGSQELWLDWTATQGDPEARLSRLAAWVEGAEQRGLVWGLRLPGVELPGAQGDAHRRQALERLATWG</sequence>
<dbReference type="OrthoDB" id="5298497at2"/>
<keyword evidence="1" id="KW-0472">Membrane</keyword>
<protein>
    <submittedName>
        <fullName evidence="2">DUF58 domain-containing protein</fullName>
    </submittedName>
</protein>
<keyword evidence="1" id="KW-0812">Transmembrane</keyword>
<organism evidence="2 3">
    <name type="scientific">Rubrivivax albus</name>
    <dbReference type="NCBI Taxonomy" id="2499835"/>
    <lineage>
        <taxon>Bacteria</taxon>
        <taxon>Pseudomonadati</taxon>
        <taxon>Pseudomonadota</taxon>
        <taxon>Betaproteobacteria</taxon>
        <taxon>Burkholderiales</taxon>
        <taxon>Sphaerotilaceae</taxon>
        <taxon>Rubrivivax</taxon>
    </lineage>
</organism>
<name>A0A437JV97_9BURK</name>
<evidence type="ECO:0000313" key="3">
    <source>
        <dbReference type="Proteomes" id="UP000288178"/>
    </source>
</evidence>
<reference evidence="2 3" key="1">
    <citation type="submission" date="2019-01" db="EMBL/GenBank/DDBJ databases">
        <authorList>
            <person name="Chen W.-M."/>
        </authorList>
    </citation>
    <scope>NUCLEOTIDE SEQUENCE [LARGE SCALE GENOMIC DNA]</scope>
    <source>
        <strain evidence="2 3">ICH-3</strain>
    </source>
</reference>
<gene>
    <name evidence="2" type="ORF">ENE75_14990</name>
</gene>
<evidence type="ECO:0000256" key="1">
    <source>
        <dbReference type="SAM" id="Phobius"/>
    </source>
</evidence>
<accession>A0A437JV97</accession>
<comment type="caution">
    <text evidence="2">The sequence shown here is derived from an EMBL/GenBank/DDBJ whole genome shotgun (WGS) entry which is preliminary data.</text>
</comment>
<dbReference type="EMBL" id="SACT01000004">
    <property type="protein sequence ID" value="RVT51083.1"/>
    <property type="molecule type" value="Genomic_DNA"/>
</dbReference>
<feature type="transmembrane region" description="Helical" evidence="1">
    <location>
        <begin position="35"/>
        <end position="53"/>
    </location>
</feature>
<keyword evidence="1" id="KW-1133">Transmembrane helix</keyword>
<keyword evidence="3" id="KW-1185">Reference proteome</keyword>
<dbReference type="RefSeq" id="WP_128199110.1">
    <property type="nucleotide sequence ID" value="NZ_SACT01000004.1"/>
</dbReference>